<feature type="non-terminal residue" evidence="1">
    <location>
        <position position="42"/>
    </location>
</feature>
<reference evidence="1" key="1">
    <citation type="submission" date="2021-06" db="EMBL/GenBank/DDBJ databases">
        <authorList>
            <person name="Kallberg Y."/>
            <person name="Tangrot J."/>
            <person name="Rosling A."/>
        </authorList>
    </citation>
    <scope>NUCLEOTIDE SEQUENCE</scope>
    <source>
        <strain evidence="1">MA461A</strain>
    </source>
</reference>
<dbReference type="Proteomes" id="UP000789920">
    <property type="component" value="Unassembled WGS sequence"/>
</dbReference>
<keyword evidence="2" id="KW-1185">Reference proteome</keyword>
<protein>
    <submittedName>
        <fullName evidence="1">29241_t:CDS:1</fullName>
    </submittedName>
</protein>
<name>A0ACA9QRB8_9GLOM</name>
<accession>A0ACA9QRB8</accession>
<gene>
    <name evidence="1" type="ORF">RPERSI_LOCUS15348</name>
</gene>
<dbReference type="EMBL" id="CAJVQC010036782">
    <property type="protein sequence ID" value="CAG8762111.1"/>
    <property type="molecule type" value="Genomic_DNA"/>
</dbReference>
<organism evidence="1 2">
    <name type="scientific">Racocetra persica</name>
    <dbReference type="NCBI Taxonomy" id="160502"/>
    <lineage>
        <taxon>Eukaryota</taxon>
        <taxon>Fungi</taxon>
        <taxon>Fungi incertae sedis</taxon>
        <taxon>Mucoromycota</taxon>
        <taxon>Glomeromycotina</taxon>
        <taxon>Glomeromycetes</taxon>
        <taxon>Diversisporales</taxon>
        <taxon>Gigasporaceae</taxon>
        <taxon>Racocetra</taxon>
    </lineage>
</organism>
<evidence type="ECO:0000313" key="1">
    <source>
        <dbReference type="EMBL" id="CAG8762111.1"/>
    </source>
</evidence>
<proteinExistence type="predicted"/>
<comment type="caution">
    <text evidence="1">The sequence shown here is derived from an EMBL/GenBank/DDBJ whole genome shotgun (WGS) entry which is preliminary data.</text>
</comment>
<evidence type="ECO:0000313" key="2">
    <source>
        <dbReference type="Proteomes" id="UP000789920"/>
    </source>
</evidence>
<feature type="non-terminal residue" evidence="1">
    <location>
        <position position="1"/>
    </location>
</feature>
<sequence>ILYAISYHVRLEFDIMQGSDIELAIEGICKTSVAYLEPEHTK</sequence>